<dbReference type="Proteomes" id="UP000316628">
    <property type="component" value="Unassembled WGS sequence"/>
</dbReference>
<comment type="caution">
    <text evidence="9">The sequence shown here is derived from an EMBL/GenBank/DDBJ whole genome shotgun (WGS) entry which is preliminary data.</text>
</comment>
<accession>A0A543JQP8</accession>
<organism evidence="9 10">
    <name type="scientific">Saccharothrix saharensis</name>
    <dbReference type="NCBI Taxonomy" id="571190"/>
    <lineage>
        <taxon>Bacteria</taxon>
        <taxon>Bacillati</taxon>
        <taxon>Actinomycetota</taxon>
        <taxon>Actinomycetes</taxon>
        <taxon>Pseudonocardiales</taxon>
        <taxon>Pseudonocardiaceae</taxon>
        <taxon>Saccharothrix</taxon>
    </lineage>
</organism>
<keyword evidence="10" id="KW-1185">Reference proteome</keyword>
<feature type="active site" description="Proton donor/acceptor" evidence="7">
    <location>
        <position position="159"/>
    </location>
</feature>
<gene>
    <name evidence="9" type="ORF">FHX81_7632</name>
</gene>
<evidence type="ECO:0000313" key="9">
    <source>
        <dbReference type="EMBL" id="TQM85159.1"/>
    </source>
</evidence>
<dbReference type="UniPathway" id="UPA00564">
    <property type="reaction ID" value="UER00628"/>
</dbReference>
<evidence type="ECO:0000256" key="5">
    <source>
        <dbReference type="HAMAP-Rule" id="MF_00694"/>
    </source>
</evidence>
<dbReference type="GO" id="GO:0047448">
    <property type="term" value="F:5-dehydro-4-deoxyglucarate dehydratase activity"/>
    <property type="evidence" value="ECO:0007669"/>
    <property type="project" value="UniProtKB-UniRule"/>
</dbReference>
<dbReference type="SMART" id="SM01130">
    <property type="entry name" value="DHDPS"/>
    <property type="match status" value="1"/>
</dbReference>
<proteinExistence type="inferred from homology"/>
<dbReference type="NCBIfam" id="NF002958">
    <property type="entry name" value="PRK03620.1"/>
    <property type="match status" value="1"/>
</dbReference>
<comment type="similarity">
    <text evidence="3 5 6">Belongs to the DapA family.</text>
</comment>
<evidence type="ECO:0000256" key="1">
    <source>
        <dbReference type="ARBA" id="ARBA00001446"/>
    </source>
</evidence>
<sequence length="319" mass="33613">MPKNSWTSITAGPYGVAVTNPAALADRLASGLLSFPVTHFDADLGFDEARYREHLAWQASFDVAGLFAAGGTGEGFSMTPDEVDRVVRAAVDEVGGKVPVIAPATGATAVSVAQARAAEAAGASGVLLFPPYLTEAGRRGLVEHVSAVCRATGLGVIAYSRANAVLTDATVAELADRNPNLIGLKDGVGDVEQLTRTYARVGDRLIYIGGLPTAETFALPLLQLGATTYSSALFNFVPAFALRFYAAVRAQDRTAVYGMLRDFVIPYLDIRDRDRGYAVSIVKAGLTAVGRDGGPVRPPLSDLTDDERARLTALVRRVA</sequence>
<dbReference type="EC" id="4.2.1.41" evidence="5"/>
<evidence type="ECO:0000256" key="6">
    <source>
        <dbReference type="PIRNR" id="PIRNR001365"/>
    </source>
</evidence>
<dbReference type="InterPro" id="IPR013785">
    <property type="entry name" value="Aldolase_TIM"/>
</dbReference>
<evidence type="ECO:0000256" key="8">
    <source>
        <dbReference type="PIRSR" id="PIRSR001365-2"/>
    </source>
</evidence>
<dbReference type="AlphaFoldDB" id="A0A543JQP8"/>
<dbReference type="PIRSF" id="PIRSF001365">
    <property type="entry name" value="DHDPS"/>
    <property type="match status" value="1"/>
</dbReference>
<name>A0A543JQP8_9PSEU</name>
<feature type="binding site" evidence="8">
    <location>
        <position position="72"/>
    </location>
    <ligand>
        <name>pyruvate</name>
        <dbReference type="ChEBI" id="CHEBI:15361"/>
    </ligand>
</feature>
<evidence type="ECO:0000313" key="10">
    <source>
        <dbReference type="Proteomes" id="UP000316628"/>
    </source>
</evidence>
<dbReference type="Pfam" id="PF00701">
    <property type="entry name" value="DHDPS"/>
    <property type="match status" value="1"/>
</dbReference>
<dbReference type="Gene3D" id="3.20.20.70">
    <property type="entry name" value="Aldolase class I"/>
    <property type="match status" value="1"/>
</dbReference>
<dbReference type="PANTHER" id="PTHR12128:SF19">
    <property type="entry name" value="5-DEHYDRO-4-DEOXYGLUCARATE DEHYDRATASE 2-RELATED"/>
    <property type="match status" value="1"/>
</dbReference>
<dbReference type="SUPFAM" id="SSF51569">
    <property type="entry name" value="Aldolase"/>
    <property type="match status" value="1"/>
</dbReference>
<evidence type="ECO:0000256" key="4">
    <source>
        <dbReference type="ARBA" id="ARBA00023239"/>
    </source>
</evidence>
<comment type="pathway">
    <text evidence="2 5">Carbohydrate acid metabolism; D-glucarate degradation; 2,5-dioxopentanoate from D-glucarate: step 2/2.</text>
</comment>
<dbReference type="InterPro" id="IPR017655">
    <property type="entry name" value="Dehydro-deoxyglucarate_dehyd"/>
</dbReference>
<dbReference type="CDD" id="cd00951">
    <property type="entry name" value="KDGDH"/>
    <property type="match status" value="1"/>
</dbReference>
<evidence type="ECO:0000256" key="2">
    <source>
        <dbReference type="ARBA" id="ARBA00004983"/>
    </source>
</evidence>
<dbReference type="NCBIfam" id="TIGR03249">
    <property type="entry name" value="KdgD"/>
    <property type="match status" value="1"/>
</dbReference>
<evidence type="ECO:0000256" key="3">
    <source>
        <dbReference type="ARBA" id="ARBA00007592"/>
    </source>
</evidence>
<dbReference type="InterPro" id="IPR002220">
    <property type="entry name" value="DapA-like"/>
</dbReference>
<dbReference type="GO" id="GO:0008840">
    <property type="term" value="F:4-hydroxy-tetrahydrodipicolinate synthase activity"/>
    <property type="evidence" value="ECO:0007669"/>
    <property type="project" value="TreeGrafter"/>
</dbReference>
<dbReference type="HAMAP" id="MF_00694">
    <property type="entry name" value="KDGDH"/>
    <property type="match status" value="1"/>
</dbReference>
<dbReference type="EMBL" id="VFPP01000001">
    <property type="protein sequence ID" value="TQM85159.1"/>
    <property type="molecule type" value="Genomic_DNA"/>
</dbReference>
<feature type="active site" description="Schiff-base intermediate with substrate" evidence="7">
    <location>
        <position position="185"/>
    </location>
</feature>
<comment type="catalytic activity">
    <reaction evidence="1 5">
        <text>5-dehydro-4-deoxy-D-glucarate + H(+) = 2,5-dioxopentanoate + CO2 + H2O</text>
        <dbReference type="Rhea" id="RHEA:24608"/>
        <dbReference type="ChEBI" id="CHEBI:15377"/>
        <dbReference type="ChEBI" id="CHEBI:15378"/>
        <dbReference type="ChEBI" id="CHEBI:16526"/>
        <dbReference type="ChEBI" id="CHEBI:42819"/>
        <dbReference type="ChEBI" id="CHEBI:58136"/>
        <dbReference type="EC" id="4.2.1.41"/>
    </reaction>
</comment>
<evidence type="ECO:0000256" key="7">
    <source>
        <dbReference type="PIRSR" id="PIRSR001365-1"/>
    </source>
</evidence>
<protein>
    <recommendedName>
        <fullName evidence="5">Probable 5-dehydro-4-deoxyglucarate dehydratase</fullName>
        <ecNumber evidence="5">4.2.1.41</ecNumber>
    </recommendedName>
    <alternativeName>
        <fullName evidence="5">5-keto-4-deoxy-glucarate dehydratase</fullName>
        <shortName evidence="5">KDGDH</shortName>
    </alternativeName>
</protein>
<reference evidence="9 10" key="1">
    <citation type="submission" date="2019-06" db="EMBL/GenBank/DDBJ databases">
        <title>Sequencing the genomes of 1000 actinobacteria strains.</title>
        <authorList>
            <person name="Klenk H.-P."/>
        </authorList>
    </citation>
    <scope>NUCLEOTIDE SEQUENCE [LARGE SCALE GENOMIC DNA]</scope>
    <source>
        <strain evidence="9 10">DSM 45456</strain>
    </source>
</reference>
<dbReference type="GO" id="GO:0042838">
    <property type="term" value="P:D-glucarate catabolic process"/>
    <property type="evidence" value="ECO:0007669"/>
    <property type="project" value="UniProtKB-UniRule"/>
</dbReference>
<dbReference type="PANTHER" id="PTHR12128">
    <property type="entry name" value="DIHYDRODIPICOLINATE SYNTHASE"/>
    <property type="match status" value="1"/>
</dbReference>
<keyword evidence="4 5" id="KW-0456">Lyase</keyword>